<organism evidence="2 3">
    <name type="scientific">Quercus lobata</name>
    <name type="common">Valley oak</name>
    <dbReference type="NCBI Taxonomy" id="97700"/>
    <lineage>
        <taxon>Eukaryota</taxon>
        <taxon>Viridiplantae</taxon>
        <taxon>Streptophyta</taxon>
        <taxon>Embryophyta</taxon>
        <taxon>Tracheophyta</taxon>
        <taxon>Spermatophyta</taxon>
        <taxon>Magnoliopsida</taxon>
        <taxon>eudicotyledons</taxon>
        <taxon>Gunneridae</taxon>
        <taxon>Pentapetalae</taxon>
        <taxon>rosids</taxon>
        <taxon>fabids</taxon>
        <taxon>Fagales</taxon>
        <taxon>Fagaceae</taxon>
        <taxon>Quercus</taxon>
    </lineage>
</organism>
<reference evidence="2" key="2">
    <citation type="submission" date="2021-01" db="UniProtKB">
        <authorList>
            <consortium name="EnsemblPlants"/>
        </authorList>
    </citation>
    <scope>IDENTIFICATION</scope>
</reference>
<dbReference type="InParanoid" id="A0A7N2MTJ5"/>
<protein>
    <submittedName>
        <fullName evidence="2">Uncharacterized protein</fullName>
    </submittedName>
</protein>
<dbReference type="AlphaFoldDB" id="A0A7N2MTJ5"/>
<reference evidence="2 3" key="1">
    <citation type="journal article" date="2016" name="G3 (Bethesda)">
        <title>First Draft Assembly and Annotation of the Genome of a California Endemic Oak Quercus lobata Nee (Fagaceae).</title>
        <authorList>
            <person name="Sork V.L."/>
            <person name="Fitz-Gibbon S.T."/>
            <person name="Puiu D."/>
            <person name="Crepeau M."/>
            <person name="Gugger P.F."/>
            <person name="Sherman R."/>
            <person name="Stevens K."/>
            <person name="Langley C.H."/>
            <person name="Pellegrini M."/>
            <person name="Salzberg S.L."/>
        </authorList>
    </citation>
    <scope>NUCLEOTIDE SEQUENCE [LARGE SCALE GENOMIC DNA]</scope>
    <source>
        <strain evidence="2 3">cv. SW786</strain>
    </source>
</reference>
<sequence length="171" mass="18963">MKQVPSDIVDTSVHLHKISLQGKLDKDWVQEHAVYIDRWAHREEHIADAPALDGDMTYLAAYMESYRKTTRRYITRDSAYWEILPLTPCGHKPVIEPMYNHLKRMLDLVGEMSRAALENARATVTKASTQATGRGGGGRGSRGCGRIGGRAYSGGHGGGHEDDDVLGNFQL</sequence>
<accession>A0A7N2MTJ5</accession>
<name>A0A7N2MTJ5_QUELO</name>
<evidence type="ECO:0000313" key="3">
    <source>
        <dbReference type="Proteomes" id="UP000594261"/>
    </source>
</evidence>
<dbReference type="Gramene" id="QL10p062674:mrna">
    <property type="protein sequence ID" value="QL10p062674:mrna"/>
    <property type="gene ID" value="QL10p062674"/>
</dbReference>
<keyword evidence="3" id="KW-1185">Reference proteome</keyword>
<evidence type="ECO:0000256" key="1">
    <source>
        <dbReference type="SAM" id="MobiDB-lite"/>
    </source>
</evidence>
<feature type="region of interest" description="Disordered" evidence="1">
    <location>
        <begin position="125"/>
        <end position="171"/>
    </location>
</feature>
<proteinExistence type="predicted"/>
<dbReference type="EMBL" id="LRBV02000010">
    <property type="status" value="NOT_ANNOTATED_CDS"/>
    <property type="molecule type" value="Genomic_DNA"/>
</dbReference>
<dbReference type="Proteomes" id="UP000594261">
    <property type="component" value="Chromosome 10"/>
</dbReference>
<dbReference type="EnsemblPlants" id="QL10p062674:mrna">
    <property type="protein sequence ID" value="QL10p062674:mrna"/>
    <property type="gene ID" value="QL10p062674"/>
</dbReference>
<evidence type="ECO:0000313" key="2">
    <source>
        <dbReference type="EnsemblPlants" id="QL10p062674:mrna"/>
    </source>
</evidence>
<feature type="compositionally biased region" description="Gly residues" evidence="1">
    <location>
        <begin position="133"/>
        <end position="157"/>
    </location>
</feature>